<dbReference type="SUPFAM" id="SSF50249">
    <property type="entry name" value="Nucleic acid-binding proteins"/>
    <property type="match status" value="1"/>
</dbReference>
<dbReference type="InterPro" id="IPR002792">
    <property type="entry name" value="TRAM_dom"/>
</dbReference>
<feature type="binding site" evidence="11">
    <location>
        <position position="91"/>
    </location>
    <ligand>
        <name>[4Fe-4S] cluster</name>
        <dbReference type="ChEBI" id="CHEBI:49883"/>
    </ligand>
</feature>
<dbReference type="EC" id="2.1.1.190" evidence="11"/>
<dbReference type="AlphaFoldDB" id="A0A1E5E4M9"/>
<proteinExistence type="inferred from homology"/>
<feature type="domain" description="TRAM" evidence="14">
    <location>
        <begin position="10"/>
        <end position="69"/>
    </location>
</feature>
<evidence type="ECO:0000256" key="13">
    <source>
        <dbReference type="PROSITE-ProRule" id="PRU10015"/>
    </source>
</evidence>
<dbReference type="PROSITE" id="PS01231">
    <property type="entry name" value="TRMA_2"/>
    <property type="match status" value="1"/>
</dbReference>
<organism evidence="15 16">
    <name type="scientific">Vibrio rumoiensis 1S-45</name>
    <dbReference type="NCBI Taxonomy" id="1188252"/>
    <lineage>
        <taxon>Bacteria</taxon>
        <taxon>Pseudomonadati</taxon>
        <taxon>Pseudomonadota</taxon>
        <taxon>Gammaproteobacteria</taxon>
        <taxon>Vibrionales</taxon>
        <taxon>Vibrionaceae</taxon>
        <taxon>Vibrio</taxon>
    </lineage>
</organism>
<dbReference type="Gene3D" id="2.40.50.140">
    <property type="entry name" value="Nucleic acid-binding proteins"/>
    <property type="match status" value="1"/>
</dbReference>
<keyword evidence="2 11" id="KW-0698">rRNA processing</keyword>
<protein>
    <recommendedName>
        <fullName evidence="11">23S rRNA (uracil(1939)-C(5))-methyltransferase RlmD</fullName>
        <ecNumber evidence="11">2.1.1.190</ecNumber>
    </recommendedName>
    <alternativeName>
        <fullName evidence="11">23S rRNA(m5U1939)-methyltransferase</fullName>
    </alternativeName>
</protein>
<feature type="binding site" evidence="11">
    <location>
        <position position="349"/>
    </location>
    <ligand>
        <name>S-adenosyl-L-methionine</name>
        <dbReference type="ChEBI" id="CHEBI:59789"/>
    </ligand>
</feature>
<reference evidence="15 16" key="1">
    <citation type="journal article" date="2012" name="Science">
        <title>Ecological populations of bacteria act as socially cohesive units of antibiotic production and resistance.</title>
        <authorList>
            <person name="Cordero O.X."/>
            <person name="Wildschutte H."/>
            <person name="Kirkup B."/>
            <person name="Proehl S."/>
            <person name="Ngo L."/>
            <person name="Hussain F."/>
            <person name="Le Roux F."/>
            <person name="Mincer T."/>
            <person name="Polz M.F."/>
        </authorList>
    </citation>
    <scope>NUCLEOTIDE SEQUENCE [LARGE SCALE GENOMIC DNA]</scope>
    <source>
        <strain evidence="15 16">1S-45</strain>
    </source>
</reference>
<dbReference type="PANTHER" id="PTHR11061">
    <property type="entry name" value="RNA M5U METHYLTRANSFERASE"/>
    <property type="match status" value="1"/>
</dbReference>
<dbReference type="GO" id="GO:0051539">
    <property type="term" value="F:4 iron, 4 sulfur cluster binding"/>
    <property type="evidence" value="ECO:0007669"/>
    <property type="project" value="UniProtKB-KW"/>
</dbReference>
<dbReference type="NCBIfam" id="NF009639">
    <property type="entry name" value="PRK13168.1"/>
    <property type="match status" value="1"/>
</dbReference>
<dbReference type="Gene3D" id="3.40.50.150">
    <property type="entry name" value="Vaccinia Virus protein VP39"/>
    <property type="match status" value="1"/>
</dbReference>
<dbReference type="Proteomes" id="UP000094070">
    <property type="component" value="Unassembled WGS sequence"/>
</dbReference>
<comment type="catalytic activity">
    <reaction evidence="9 11">
        <text>uridine(1939) in 23S rRNA + S-adenosyl-L-methionine = 5-methyluridine(1939) in 23S rRNA + S-adenosyl-L-homocysteine + H(+)</text>
        <dbReference type="Rhea" id="RHEA:42908"/>
        <dbReference type="Rhea" id="RHEA-COMP:10278"/>
        <dbReference type="Rhea" id="RHEA-COMP:10279"/>
        <dbReference type="ChEBI" id="CHEBI:15378"/>
        <dbReference type="ChEBI" id="CHEBI:57856"/>
        <dbReference type="ChEBI" id="CHEBI:59789"/>
        <dbReference type="ChEBI" id="CHEBI:65315"/>
        <dbReference type="ChEBI" id="CHEBI:74447"/>
        <dbReference type="EC" id="2.1.1.190"/>
    </reaction>
</comment>
<feature type="active site" evidence="13">
    <location>
        <position position="396"/>
    </location>
</feature>
<dbReference type="PROSITE" id="PS01230">
    <property type="entry name" value="TRMA_1"/>
    <property type="match status" value="1"/>
</dbReference>
<dbReference type="OrthoDB" id="9804590at2"/>
<keyword evidence="4 11" id="KW-0808">Transferase</keyword>
<dbReference type="STRING" id="1188252.A1QC_14580"/>
<evidence type="ECO:0000256" key="12">
    <source>
        <dbReference type="PROSITE-ProRule" id="PRU01024"/>
    </source>
</evidence>
<keyword evidence="16" id="KW-1185">Reference proteome</keyword>
<dbReference type="NCBIfam" id="TIGR00479">
    <property type="entry name" value="rumA"/>
    <property type="match status" value="1"/>
</dbReference>
<keyword evidence="1 11" id="KW-0004">4Fe-4S</keyword>
<dbReference type="GO" id="GO:0005506">
    <property type="term" value="F:iron ion binding"/>
    <property type="evidence" value="ECO:0007669"/>
    <property type="project" value="UniProtKB-UniRule"/>
</dbReference>
<gene>
    <name evidence="15" type="primary">rumA</name>
    <name evidence="11" type="synonym">rlmD</name>
    <name evidence="15" type="ORF">A1QC_14580</name>
</gene>
<dbReference type="InterPro" id="IPR029063">
    <property type="entry name" value="SAM-dependent_MTases_sf"/>
</dbReference>
<feature type="binding site" evidence="11 12">
    <location>
        <position position="370"/>
    </location>
    <ligand>
        <name>S-adenosyl-L-methionine</name>
        <dbReference type="ChEBI" id="CHEBI:59789"/>
    </ligand>
</feature>
<evidence type="ECO:0000256" key="3">
    <source>
        <dbReference type="ARBA" id="ARBA00022603"/>
    </source>
</evidence>
<keyword evidence="7 11" id="KW-0408">Iron</keyword>
<dbReference type="FunFam" id="2.40.50.140:FF:000097">
    <property type="entry name" value="23S rRNA (uracil(1939)-C(5))-methyltransferase RlmD"/>
    <property type="match status" value="1"/>
</dbReference>
<evidence type="ECO:0000256" key="9">
    <source>
        <dbReference type="ARBA" id="ARBA00052756"/>
    </source>
</evidence>
<dbReference type="Pfam" id="PF05958">
    <property type="entry name" value="tRNA_U5-meth_tr"/>
    <property type="match status" value="1"/>
</dbReference>
<comment type="function">
    <text evidence="10 11">Catalyzes the formation of 5-methyl-uridine at position 1939 (m5U1939) in 23S rRNA.</text>
</comment>
<keyword evidence="6 11" id="KW-0479">Metal-binding</keyword>
<dbReference type="PROSITE" id="PS51687">
    <property type="entry name" value="SAM_MT_RNA_M5U"/>
    <property type="match status" value="1"/>
</dbReference>
<feature type="binding site" evidence="11 12">
    <location>
        <position position="322"/>
    </location>
    <ligand>
        <name>S-adenosyl-L-methionine</name>
        <dbReference type="ChEBI" id="CHEBI:59789"/>
    </ligand>
</feature>
<evidence type="ECO:0000256" key="1">
    <source>
        <dbReference type="ARBA" id="ARBA00022485"/>
    </source>
</evidence>
<evidence type="ECO:0000256" key="4">
    <source>
        <dbReference type="ARBA" id="ARBA00022679"/>
    </source>
</evidence>
<dbReference type="Pfam" id="PF01938">
    <property type="entry name" value="TRAM"/>
    <property type="match status" value="1"/>
</dbReference>
<feature type="binding site" evidence="11">
    <location>
        <position position="169"/>
    </location>
    <ligand>
        <name>[4Fe-4S] cluster</name>
        <dbReference type="ChEBI" id="CHEBI:49883"/>
    </ligand>
</feature>
<dbReference type="EMBL" id="AJYK02000026">
    <property type="protein sequence ID" value="OEF27791.1"/>
    <property type="molecule type" value="Genomic_DNA"/>
</dbReference>
<keyword evidence="3 11" id="KW-0489">Methyltransferase</keyword>
<keyword evidence="5 11" id="KW-0949">S-adenosyl-L-methionine</keyword>
<dbReference type="InterPro" id="IPR030391">
    <property type="entry name" value="MeTrfase_TrmA_CS"/>
</dbReference>
<dbReference type="CDD" id="cd02440">
    <property type="entry name" value="AdoMet_MTases"/>
    <property type="match status" value="1"/>
</dbReference>
<dbReference type="RefSeq" id="WP_017024192.1">
    <property type="nucleotide sequence ID" value="NZ_AJYK02000026.1"/>
</dbReference>
<dbReference type="SUPFAM" id="SSF53335">
    <property type="entry name" value="S-adenosyl-L-methionine-dependent methyltransferases"/>
    <property type="match status" value="1"/>
</dbReference>
<sequence length="456" mass="51194">MANFYQAKKNIQTSHKHQVVTIEKLDHQGTGIAYFNKKPMFVEGTLPNEEVVVQPIEDKSKFIRAKLITIQKPSSQRIDAFCPHYQTCGGCNLQHLGHDDQIAMKSESLAQIMNKFSEKPISLDATIRSERLGYRRRARISLVFDNKKQALQFGFREKGSKHIANVTNCPVLEPALNALLPEIKSILSSFSQPRQLGHVELVFDGKRKAVLLRHTADLSDIEQQRLIDFAKQTEATMYLLPNSGELHCLIGEPLQCVETGNKIDFLPTDFIQINQGVNKAMVEQAVSWLEVTKTDRVLDLFCGLGNFSFALAQKAQCVVGVEGVQAMVDRARSNAQINQLDNIEFHQADLEQDFTRNDWAINRFDKIVLDPARAGATGVIDKIAKLGAKSVVYVSCNPSTLARDSQSLYQQGYELKKLAMMDMFPHTSHLESMALFVKTSNGKKKSGKKPRSIKLF</sequence>
<accession>A0A1E5E4M9</accession>
<dbReference type="eggNOG" id="COG2265">
    <property type="taxonomic scope" value="Bacteria"/>
</dbReference>
<evidence type="ECO:0000256" key="11">
    <source>
        <dbReference type="HAMAP-Rule" id="MF_01010"/>
    </source>
</evidence>
<dbReference type="InterPro" id="IPR001566">
    <property type="entry name" value="23S_rRNA_MeTrfase_RlmD"/>
</dbReference>
<dbReference type="InterPro" id="IPR030390">
    <property type="entry name" value="MeTrfase_TrmA_AS"/>
</dbReference>
<dbReference type="PROSITE" id="PS50926">
    <property type="entry name" value="TRAM"/>
    <property type="match status" value="1"/>
</dbReference>
<dbReference type="GO" id="GO:0070475">
    <property type="term" value="P:rRNA base methylation"/>
    <property type="evidence" value="ECO:0007669"/>
    <property type="project" value="TreeGrafter"/>
</dbReference>
<dbReference type="FunFam" id="3.40.50.150:FF:000009">
    <property type="entry name" value="23S rRNA (Uracil(1939)-C(5))-methyltransferase RlmD"/>
    <property type="match status" value="1"/>
</dbReference>
<evidence type="ECO:0000256" key="6">
    <source>
        <dbReference type="ARBA" id="ARBA00022723"/>
    </source>
</evidence>
<evidence type="ECO:0000313" key="15">
    <source>
        <dbReference type="EMBL" id="OEF27791.1"/>
    </source>
</evidence>
<evidence type="ECO:0000256" key="8">
    <source>
        <dbReference type="ARBA" id="ARBA00023014"/>
    </source>
</evidence>
<feature type="active site" description="Nucleophile" evidence="11 12">
    <location>
        <position position="396"/>
    </location>
</feature>
<feature type="binding site" evidence="11">
    <location>
        <position position="82"/>
    </location>
    <ligand>
        <name>[4Fe-4S] cluster</name>
        <dbReference type="ChEBI" id="CHEBI:49883"/>
    </ligand>
</feature>
<comment type="similarity">
    <text evidence="11">Belongs to the class I-like SAM-binding methyltransferase superfamily. RNA M5U methyltransferase family. RlmD subfamily.</text>
</comment>
<feature type="binding site" evidence="11 12">
    <location>
        <position position="272"/>
    </location>
    <ligand>
        <name>S-adenosyl-L-methionine</name>
        <dbReference type="ChEBI" id="CHEBI:59789"/>
    </ligand>
</feature>
<feature type="binding site" evidence="11 12">
    <location>
        <position position="301"/>
    </location>
    <ligand>
        <name>S-adenosyl-L-methionine</name>
        <dbReference type="ChEBI" id="CHEBI:59789"/>
    </ligand>
</feature>
<evidence type="ECO:0000256" key="2">
    <source>
        <dbReference type="ARBA" id="ARBA00022552"/>
    </source>
</evidence>
<dbReference type="InterPro" id="IPR010280">
    <property type="entry name" value="U5_MeTrfase_fam"/>
</dbReference>
<feature type="binding site" evidence="11">
    <location>
        <position position="306"/>
    </location>
    <ligand>
        <name>S-adenosyl-L-methionine</name>
        <dbReference type="ChEBI" id="CHEBI:59789"/>
    </ligand>
</feature>
<name>A0A1E5E4M9_9VIBR</name>
<dbReference type="PANTHER" id="PTHR11061:SF49">
    <property type="entry name" value="23S RRNA (URACIL(1939)-C(5))-METHYLTRANSFERASE RLMD"/>
    <property type="match status" value="1"/>
</dbReference>
<dbReference type="Gene3D" id="2.40.50.1070">
    <property type="match status" value="1"/>
</dbReference>
<evidence type="ECO:0000259" key="14">
    <source>
        <dbReference type="PROSITE" id="PS50926"/>
    </source>
</evidence>
<keyword evidence="8 11" id="KW-0411">Iron-sulfur</keyword>
<comment type="caution">
    <text evidence="15">The sequence shown here is derived from an EMBL/GenBank/DDBJ whole genome shotgun (WGS) entry which is preliminary data.</text>
</comment>
<dbReference type="HAMAP" id="MF_01010">
    <property type="entry name" value="23SrRNA_methyltr_RlmD"/>
    <property type="match status" value="1"/>
</dbReference>
<dbReference type="InterPro" id="IPR012340">
    <property type="entry name" value="NA-bd_OB-fold"/>
</dbReference>
<dbReference type="GO" id="GO:0003723">
    <property type="term" value="F:RNA binding"/>
    <property type="evidence" value="ECO:0007669"/>
    <property type="project" value="InterPro"/>
</dbReference>
<evidence type="ECO:0000256" key="10">
    <source>
        <dbReference type="ARBA" id="ARBA00059995"/>
    </source>
</evidence>
<evidence type="ECO:0000256" key="5">
    <source>
        <dbReference type="ARBA" id="ARBA00022691"/>
    </source>
</evidence>
<evidence type="ECO:0000256" key="7">
    <source>
        <dbReference type="ARBA" id="ARBA00023004"/>
    </source>
</evidence>
<feature type="binding site" evidence="11">
    <location>
        <position position="88"/>
    </location>
    <ligand>
        <name>[4Fe-4S] cluster</name>
        <dbReference type="ChEBI" id="CHEBI:49883"/>
    </ligand>
</feature>
<dbReference type="GO" id="GO:0070041">
    <property type="term" value="F:rRNA (uridine-C5-)-methyltransferase activity"/>
    <property type="evidence" value="ECO:0007669"/>
    <property type="project" value="UniProtKB-UniRule"/>
</dbReference>
<evidence type="ECO:0000313" key="16">
    <source>
        <dbReference type="Proteomes" id="UP000094070"/>
    </source>
</evidence>